<organism evidence="1 2">
    <name type="scientific">Pedobacter africanus</name>
    <dbReference type="NCBI Taxonomy" id="151894"/>
    <lineage>
        <taxon>Bacteria</taxon>
        <taxon>Pseudomonadati</taxon>
        <taxon>Bacteroidota</taxon>
        <taxon>Sphingobacteriia</taxon>
        <taxon>Sphingobacteriales</taxon>
        <taxon>Sphingobacteriaceae</taxon>
        <taxon>Pedobacter</taxon>
    </lineage>
</organism>
<evidence type="ECO:0000313" key="2">
    <source>
        <dbReference type="Proteomes" id="UP001246858"/>
    </source>
</evidence>
<name>A0ACC6KVP1_9SPHI</name>
<protein>
    <submittedName>
        <fullName evidence="1">RNA polymerase sigma-70 factor (ECF subfamily)</fullName>
    </submittedName>
</protein>
<dbReference type="Proteomes" id="UP001246858">
    <property type="component" value="Unassembled WGS sequence"/>
</dbReference>
<proteinExistence type="predicted"/>
<reference evidence="1" key="1">
    <citation type="submission" date="2023-07" db="EMBL/GenBank/DDBJ databases">
        <title>Sorghum-associated microbial communities from plants grown in Nebraska, USA.</title>
        <authorList>
            <person name="Schachtman D."/>
        </authorList>
    </citation>
    <scope>NUCLEOTIDE SEQUENCE</scope>
    <source>
        <strain evidence="1">2697</strain>
    </source>
</reference>
<sequence>MGKYKGLTERELIILLQQGDQGALRPLYESHLKPLHYFILRIAKSKELAEDVVQDVFVKLWDNRGQIDPDQPFKTFLYTIAKRHLLNMLKRVQHETLILDQIKKYTPFSEDTTDLQLDYTESNELLKEAIEKLPPQCKAVFTKCKIQGMSYKHAAQELGIAEGTVHAQMVKALRLIKEYITFKNAILLLLAYLKNY</sequence>
<gene>
    <name evidence="1" type="ORF">J2X78_001833</name>
</gene>
<keyword evidence="2" id="KW-1185">Reference proteome</keyword>
<accession>A0ACC6KVP1</accession>
<comment type="caution">
    <text evidence="1">The sequence shown here is derived from an EMBL/GenBank/DDBJ whole genome shotgun (WGS) entry which is preliminary data.</text>
</comment>
<evidence type="ECO:0000313" key="1">
    <source>
        <dbReference type="EMBL" id="MDR6783281.1"/>
    </source>
</evidence>
<dbReference type="EMBL" id="JAVDTF010000001">
    <property type="protein sequence ID" value="MDR6783281.1"/>
    <property type="molecule type" value="Genomic_DNA"/>
</dbReference>